<feature type="binding site" evidence="9">
    <location>
        <position position="105"/>
    </location>
    <ligand>
        <name>ATP</name>
        <dbReference type="ChEBI" id="CHEBI:30616"/>
    </ligand>
</feature>
<dbReference type="Pfam" id="PF01467">
    <property type="entry name" value="CTP_transf_like"/>
    <property type="match status" value="1"/>
</dbReference>
<evidence type="ECO:0000313" key="11">
    <source>
        <dbReference type="EMBL" id="SDS95801.1"/>
    </source>
</evidence>
<dbReference type="GO" id="GO:0004595">
    <property type="term" value="F:pantetheine-phosphate adenylyltransferase activity"/>
    <property type="evidence" value="ECO:0007669"/>
    <property type="project" value="UniProtKB-UniRule"/>
</dbReference>
<dbReference type="UniPathway" id="UPA00241">
    <property type="reaction ID" value="UER00355"/>
</dbReference>
<evidence type="ECO:0000256" key="3">
    <source>
        <dbReference type="ARBA" id="ARBA00022695"/>
    </source>
</evidence>
<dbReference type="InterPro" id="IPR004821">
    <property type="entry name" value="Cyt_trans-like"/>
</dbReference>
<name>A0A1H1WGR1_9ACTN</name>
<feature type="binding site" evidence="9">
    <location>
        <begin position="95"/>
        <end position="97"/>
    </location>
    <ligand>
        <name>ATP</name>
        <dbReference type="ChEBI" id="CHEBI:30616"/>
    </ligand>
</feature>
<evidence type="ECO:0000256" key="5">
    <source>
        <dbReference type="ARBA" id="ARBA00022840"/>
    </source>
</evidence>
<comment type="catalytic activity">
    <reaction evidence="8 9">
        <text>(R)-4'-phosphopantetheine + ATP + H(+) = 3'-dephospho-CoA + diphosphate</text>
        <dbReference type="Rhea" id="RHEA:19801"/>
        <dbReference type="ChEBI" id="CHEBI:15378"/>
        <dbReference type="ChEBI" id="CHEBI:30616"/>
        <dbReference type="ChEBI" id="CHEBI:33019"/>
        <dbReference type="ChEBI" id="CHEBI:57328"/>
        <dbReference type="ChEBI" id="CHEBI:61723"/>
        <dbReference type="EC" id="2.7.7.3"/>
    </reaction>
</comment>
<feature type="binding site" evidence="9">
    <location>
        <begin position="128"/>
        <end position="134"/>
    </location>
    <ligand>
        <name>ATP</name>
        <dbReference type="ChEBI" id="CHEBI:30616"/>
    </ligand>
</feature>
<keyword evidence="4 9" id="KW-0547">Nucleotide-binding</keyword>
<feature type="binding site" evidence="9">
    <location>
        <begin position="15"/>
        <end position="16"/>
    </location>
    <ligand>
        <name>ATP</name>
        <dbReference type="ChEBI" id="CHEBI:30616"/>
    </ligand>
</feature>
<dbReference type="Proteomes" id="UP000198688">
    <property type="component" value="Chromosome I"/>
</dbReference>
<gene>
    <name evidence="9" type="primary">coaD</name>
    <name evidence="11" type="ORF">SAMN04489716_2088</name>
</gene>
<dbReference type="PRINTS" id="PR01020">
    <property type="entry name" value="LPSBIOSNTHSS"/>
</dbReference>
<dbReference type="SUPFAM" id="SSF52374">
    <property type="entry name" value="Nucleotidylyl transferase"/>
    <property type="match status" value="1"/>
</dbReference>
<comment type="cofactor">
    <cofactor evidence="9">
        <name>Mg(2+)</name>
        <dbReference type="ChEBI" id="CHEBI:18420"/>
    </cofactor>
</comment>
<keyword evidence="6 9" id="KW-0460">Magnesium</keyword>
<organism evidence="11 12">
    <name type="scientific">Actinoplanes derwentensis</name>
    <dbReference type="NCBI Taxonomy" id="113562"/>
    <lineage>
        <taxon>Bacteria</taxon>
        <taxon>Bacillati</taxon>
        <taxon>Actinomycetota</taxon>
        <taxon>Actinomycetes</taxon>
        <taxon>Micromonosporales</taxon>
        <taxon>Micromonosporaceae</taxon>
        <taxon>Actinoplanes</taxon>
    </lineage>
</organism>
<dbReference type="PANTHER" id="PTHR21342:SF1">
    <property type="entry name" value="PHOSPHOPANTETHEINE ADENYLYLTRANSFERASE"/>
    <property type="match status" value="1"/>
</dbReference>
<protein>
    <recommendedName>
        <fullName evidence="9">Phosphopantetheine adenylyltransferase</fullName>
        <ecNumber evidence="9">2.7.7.3</ecNumber>
    </recommendedName>
    <alternativeName>
        <fullName evidence="9">Dephospho-CoA pyrophosphorylase</fullName>
    </alternativeName>
    <alternativeName>
        <fullName evidence="9">Pantetheine-phosphate adenylyltransferase</fullName>
        <shortName evidence="9">PPAT</shortName>
    </alternativeName>
</protein>
<dbReference type="EMBL" id="LT629758">
    <property type="protein sequence ID" value="SDS95801.1"/>
    <property type="molecule type" value="Genomic_DNA"/>
</dbReference>
<keyword evidence="2 9" id="KW-0808">Transferase</keyword>
<dbReference type="EC" id="2.7.7.3" evidence="9"/>
<comment type="pathway">
    <text evidence="9">Cofactor biosynthesis; coenzyme A biosynthesis; CoA from (R)-pantothenate: step 4/5.</text>
</comment>
<evidence type="ECO:0000256" key="8">
    <source>
        <dbReference type="ARBA" id="ARBA00029346"/>
    </source>
</evidence>
<keyword evidence="5 9" id="KW-0067">ATP-binding</keyword>
<comment type="similarity">
    <text evidence="9">Belongs to the bacterial CoaD family.</text>
</comment>
<dbReference type="AlphaFoldDB" id="A0A1H1WGR1"/>
<dbReference type="InterPro" id="IPR014729">
    <property type="entry name" value="Rossmann-like_a/b/a_fold"/>
</dbReference>
<evidence type="ECO:0000256" key="1">
    <source>
        <dbReference type="ARBA" id="ARBA00022490"/>
    </source>
</evidence>
<feature type="domain" description="Cytidyltransferase-like" evidence="10">
    <location>
        <begin position="11"/>
        <end position="138"/>
    </location>
</feature>
<feature type="binding site" evidence="9">
    <location>
        <position position="23"/>
    </location>
    <ligand>
        <name>ATP</name>
        <dbReference type="ChEBI" id="CHEBI:30616"/>
    </ligand>
</feature>
<feature type="binding site" evidence="9">
    <location>
        <position position="94"/>
    </location>
    <ligand>
        <name>substrate</name>
    </ligand>
</feature>
<evidence type="ECO:0000256" key="9">
    <source>
        <dbReference type="HAMAP-Rule" id="MF_00151"/>
    </source>
</evidence>
<dbReference type="Gene3D" id="3.40.50.620">
    <property type="entry name" value="HUPs"/>
    <property type="match status" value="1"/>
</dbReference>
<sequence>MSPGSQNAWAVYPGTFDPFTVGHRDLVDRARRLFEHVTVLVAVNGEKQPAKAGAERALDIRTSLPAHWENVTVAAWNGLTVAYCQQHGAGVIIRGVRNATDAAHEYQLAAMNEALGVSTLFMPTRPELAMISSTVVRATAAQPARAPRYFPGR</sequence>
<dbReference type="OrthoDB" id="9806661at2"/>
<keyword evidence="3 9" id="KW-0548">Nucleotidyltransferase</keyword>
<comment type="function">
    <text evidence="9">Reversibly transfers an adenylyl group from ATP to 4'-phosphopantetheine, yielding dephospho-CoA (dPCoA) and pyrophosphate.</text>
</comment>
<dbReference type="HAMAP" id="MF_00151">
    <property type="entry name" value="PPAT_bact"/>
    <property type="match status" value="1"/>
</dbReference>
<proteinExistence type="inferred from homology"/>
<feature type="binding site" evidence="9">
    <location>
        <position position="80"/>
    </location>
    <ligand>
        <name>substrate</name>
    </ligand>
</feature>
<evidence type="ECO:0000259" key="10">
    <source>
        <dbReference type="Pfam" id="PF01467"/>
    </source>
</evidence>
<feature type="site" description="Transition state stabilizer" evidence="9">
    <location>
        <position position="23"/>
    </location>
</feature>
<dbReference type="PANTHER" id="PTHR21342">
    <property type="entry name" value="PHOSPHOPANTETHEINE ADENYLYLTRANSFERASE"/>
    <property type="match status" value="1"/>
</dbReference>
<dbReference type="STRING" id="113562.SAMN04489716_2088"/>
<evidence type="ECO:0000256" key="4">
    <source>
        <dbReference type="ARBA" id="ARBA00022741"/>
    </source>
</evidence>
<reference evidence="11 12" key="1">
    <citation type="submission" date="2016-10" db="EMBL/GenBank/DDBJ databases">
        <authorList>
            <person name="de Groot N.N."/>
        </authorList>
    </citation>
    <scope>NUCLEOTIDE SEQUENCE [LARGE SCALE GENOMIC DNA]</scope>
    <source>
        <strain evidence="11 12">DSM 43941</strain>
    </source>
</reference>
<dbReference type="NCBIfam" id="TIGR01510">
    <property type="entry name" value="coaD_prev_kdtB"/>
    <property type="match status" value="1"/>
</dbReference>
<keyword evidence="1 9" id="KW-0963">Cytoplasm</keyword>
<keyword evidence="7 9" id="KW-0173">Coenzyme A biosynthesis</keyword>
<dbReference type="RefSeq" id="WP_092556873.1">
    <property type="nucleotide sequence ID" value="NZ_BOMJ01000044.1"/>
</dbReference>
<accession>A0A1H1WGR1</accession>
<evidence type="ECO:0000256" key="6">
    <source>
        <dbReference type="ARBA" id="ARBA00022842"/>
    </source>
</evidence>
<evidence type="ECO:0000313" key="12">
    <source>
        <dbReference type="Proteomes" id="UP000198688"/>
    </source>
</evidence>
<feature type="binding site" evidence="9">
    <location>
        <position position="47"/>
    </location>
    <ligand>
        <name>substrate</name>
    </ligand>
</feature>
<dbReference type="InterPro" id="IPR001980">
    <property type="entry name" value="PPAT"/>
</dbReference>
<keyword evidence="12" id="KW-1185">Reference proteome</keyword>
<dbReference type="GO" id="GO:0015937">
    <property type="term" value="P:coenzyme A biosynthetic process"/>
    <property type="evidence" value="ECO:0007669"/>
    <property type="project" value="UniProtKB-UniRule"/>
</dbReference>
<feature type="binding site" evidence="9">
    <location>
        <position position="15"/>
    </location>
    <ligand>
        <name>substrate</name>
    </ligand>
</feature>
<dbReference type="NCBIfam" id="TIGR00125">
    <property type="entry name" value="cyt_tran_rel"/>
    <property type="match status" value="1"/>
</dbReference>
<dbReference type="GO" id="GO:0005524">
    <property type="term" value="F:ATP binding"/>
    <property type="evidence" value="ECO:0007669"/>
    <property type="project" value="UniProtKB-KW"/>
</dbReference>
<comment type="subunit">
    <text evidence="9">Homohexamer.</text>
</comment>
<comment type="subcellular location">
    <subcellularLocation>
        <location evidence="9">Cytoplasm</location>
    </subcellularLocation>
</comment>
<evidence type="ECO:0000256" key="7">
    <source>
        <dbReference type="ARBA" id="ARBA00022993"/>
    </source>
</evidence>
<dbReference type="GO" id="GO:0005737">
    <property type="term" value="C:cytoplasm"/>
    <property type="evidence" value="ECO:0007669"/>
    <property type="project" value="UniProtKB-SubCell"/>
</dbReference>
<evidence type="ECO:0000256" key="2">
    <source>
        <dbReference type="ARBA" id="ARBA00022679"/>
    </source>
</evidence>